<proteinExistence type="predicted"/>
<name>A0A327PZS1_9BACT</name>
<gene>
    <name evidence="1" type="ORF">LX64_05067</name>
</gene>
<organism evidence="1 2">
    <name type="scientific">Chitinophaga skermanii</name>
    <dbReference type="NCBI Taxonomy" id="331697"/>
    <lineage>
        <taxon>Bacteria</taxon>
        <taxon>Pseudomonadati</taxon>
        <taxon>Bacteroidota</taxon>
        <taxon>Chitinophagia</taxon>
        <taxon>Chitinophagales</taxon>
        <taxon>Chitinophagaceae</taxon>
        <taxon>Chitinophaga</taxon>
    </lineage>
</organism>
<reference evidence="1 2" key="1">
    <citation type="submission" date="2018-06" db="EMBL/GenBank/DDBJ databases">
        <title>Genomic Encyclopedia of Archaeal and Bacterial Type Strains, Phase II (KMG-II): from individual species to whole genera.</title>
        <authorList>
            <person name="Goeker M."/>
        </authorList>
    </citation>
    <scope>NUCLEOTIDE SEQUENCE [LARGE SCALE GENOMIC DNA]</scope>
    <source>
        <strain evidence="1 2">DSM 23857</strain>
    </source>
</reference>
<accession>A0A327PZS1</accession>
<keyword evidence="2" id="KW-1185">Reference proteome</keyword>
<comment type="caution">
    <text evidence="1">The sequence shown here is derived from an EMBL/GenBank/DDBJ whole genome shotgun (WGS) entry which is preliminary data.</text>
</comment>
<dbReference type="Proteomes" id="UP000249547">
    <property type="component" value="Unassembled WGS sequence"/>
</dbReference>
<evidence type="ECO:0000313" key="1">
    <source>
        <dbReference type="EMBL" id="RAI97559.1"/>
    </source>
</evidence>
<dbReference type="EMBL" id="QLLL01000015">
    <property type="protein sequence ID" value="RAI97559.1"/>
    <property type="molecule type" value="Genomic_DNA"/>
</dbReference>
<dbReference type="AlphaFoldDB" id="A0A327PZS1"/>
<sequence length="118" mass="13889">MYYIFIQTIELFDELAVWLRSKFENQAEPMVVFQQASKRNSAALGGDYHLLEFKNAGMCLVKNEQIMLQPKYEAYPYYIMVKFEDYITPLEDMNIIKYIVTILKEMDVQPVLTTELGL</sequence>
<evidence type="ECO:0000313" key="2">
    <source>
        <dbReference type="Proteomes" id="UP000249547"/>
    </source>
</evidence>
<protein>
    <submittedName>
        <fullName evidence="1">Uncharacterized protein</fullName>
    </submittedName>
</protein>